<evidence type="ECO:0000313" key="3">
    <source>
        <dbReference type="Proteomes" id="UP000037269"/>
    </source>
</evidence>
<dbReference type="EMBL" id="FNED01000031">
    <property type="protein sequence ID" value="SDJ89454.1"/>
    <property type="molecule type" value="Genomic_DNA"/>
</dbReference>
<protein>
    <submittedName>
        <fullName evidence="1">Uncharacterized protein</fullName>
    </submittedName>
</protein>
<accession>A0A0D1XVM2</accession>
<name>A0A0D1XVM2_ANEMI</name>
<dbReference type="GeneID" id="42309437"/>
<dbReference type="OrthoDB" id="2680611at2"/>
<dbReference type="EMBL" id="LGUG01000013">
    <property type="protein sequence ID" value="KON84251.1"/>
    <property type="molecule type" value="Genomic_DNA"/>
</dbReference>
<reference evidence="2 4" key="2">
    <citation type="submission" date="2016-10" db="EMBL/GenBank/DDBJ databases">
        <authorList>
            <person name="de Groot N.N."/>
        </authorList>
    </citation>
    <scope>NUCLEOTIDE SEQUENCE [LARGE SCALE GENOMIC DNA]</scope>
    <source>
        <strain evidence="2 4">DSM 2895</strain>
    </source>
</reference>
<evidence type="ECO:0000313" key="2">
    <source>
        <dbReference type="EMBL" id="SDJ89454.1"/>
    </source>
</evidence>
<reference evidence="1 3" key="1">
    <citation type="submission" date="2015-07" db="EMBL/GenBank/DDBJ databases">
        <title>Fjat-14205 dsm 2895.</title>
        <authorList>
            <person name="Liu B."/>
            <person name="Wang J."/>
            <person name="Zhu Y."/>
            <person name="Liu G."/>
            <person name="Chen Q."/>
            <person name="Chen Z."/>
            <person name="Lan J."/>
            <person name="Che J."/>
            <person name="Ge C."/>
            <person name="Shi H."/>
            <person name="Pan Z."/>
            <person name="Liu X."/>
        </authorList>
    </citation>
    <scope>NUCLEOTIDE SEQUENCE [LARGE SCALE GENOMIC DNA]</scope>
    <source>
        <strain evidence="1 3">DSM 2895</strain>
    </source>
</reference>
<dbReference type="PATRIC" id="fig|47500.8.peg.6486"/>
<dbReference type="AlphaFoldDB" id="A0A0D1XVM2"/>
<dbReference type="Proteomes" id="UP000037269">
    <property type="component" value="Unassembled WGS sequence"/>
</dbReference>
<gene>
    <name evidence="1" type="ORF">AF333_30410</name>
    <name evidence="2" type="ORF">SAMN04487909_13168</name>
</gene>
<dbReference type="STRING" id="47500.AF333_30410"/>
<keyword evidence="3" id="KW-1185">Reference proteome</keyword>
<evidence type="ECO:0000313" key="1">
    <source>
        <dbReference type="EMBL" id="KON84251.1"/>
    </source>
</evidence>
<dbReference type="Proteomes" id="UP000182836">
    <property type="component" value="Unassembled WGS sequence"/>
</dbReference>
<evidence type="ECO:0000313" key="4">
    <source>
        <dbReference type="Proteomes" id="UP000182836"/>
    </source>
</evidence>
<dbReference type="RefSeq" id="WP_043065728.1">
    <property type="nucleotide sequence ID" value="NZ_BJOA01000097.1"/>
</dbReference>
<proteinExistence type="predicted"/>
<organism evidence="1 3">
    <name type="scientific">Aneurinibacillus migulanus</name>
    <name type="common">Bacillus migulanus</name>
    <dbReference type="NCBI Taxonomy" id="47500"/>
    <lineage>
        <taxon>Bacteria</taxon>
        <taxon>Bacillati</taxon>
        <taxon>Bacillota</taxon>
        <taxon>Bacilli</taxon>
        <taxon>Bacillales</taxon>
        <taxon>Paenibacillaceae</taxon>
        <taxon>Aneurinibacillus group</taxon>
        <taxon>Aneurinibacillus</taxon>
    </lineage>
</organism>
<sequence>MNEQLYRLKEKACWHQSKADDYANSELEFAQAAAKQHMEFAQECWNQYGQLLAKQETAEAWNPKEITLLKGVVLK</sequence>